<evidence type="ECO:0000256" key="1">
    <source>
        <dbReference type="ARBA" id="ARBA00004651"/>
    </source>
</evidence>
<evidence type="ECO:0000256" key="6">
    <source>
        <dbReference type="SAM" id="Phobius"/>
    </source>
</evidence>
<evidence type="ECO:0000256" key="5">
    <source>
        <dbReference type="ARBA" id="ARBA00023136"/>
    </source>
</evidence>
<feature type="transmembrane region" description="Helical" evidence="6">
    <location>
        <begin position="38"/>
        <end position="66"/>
    </location>
</feature>
<sequence length="135" mass="15520">MYELALVMVMTILAVLSPGADFALVTRNSYLYGRKHGVATAFGIAMGVWVHVAYSSILILFSMFYLSTLLIWVKYLGALYLMYLAFNTFFQRPVEDMTSTVKQSVYRTFQQGILTNTLNPKNRFICYEFDESKYV</sequence>
<protein>
    <submittedName>
        <fullName evidence="7">LysE type translocator</fullName>
    </submittedName>
</protein>
<dbReference type="GO" id="GO:0005886">
    <property type="term" value="C:plasma membrane"/>
    <property type="evidence" value="ECO:0007669"/>
    <property type="project" value="UniProtKB-SubCell"/>
</dbReference>
<keyword evidence="3 6" id="KW-0812">Transmembrane</keyword>
<dbReference type="InterPro" id="IPR001123">
    <property type="entry name" value="LeuE-type"/>
</dbReference>
<dbReference type="Proteomes" id="UP000294963">
    <property type="component" value="Unassembled WGS sequence"/>
</dbReference>
<keyword evidence="2" id="KW-1003">Cell membrane</keyword>
<evidence type="ECO:0000256" key="4">
    <source>
        <dbReference type="ARBA" id="ARBA00022989"/>
    </source>
</evidence>
<feature type="transmembrane region" description="Helical" evidence="6">
    <location>
        <begin position="72"/>
        <end position="90"/>
    </location>
</feature>
<dbReference type="GO" id="GO:0015171">
    <property type="term" value="F:amino acid transmembrane transporter activity"/>
    <property type="evidence" value="ECO:0007669"/>
    <property type="project" value="TreeGrafter"/>
</dbReference>
<keyword evidence="8" id="KW-1185">Reference proteome</keyword>
<dbReference type="EMBL" id="SLVJ01000019">
    <property type="protein sequence ID" value="TCM63838.1"/>
    <property type="molecule type" value="Genomic_DNA"/>
</dbReference>
<comment type="subcellular location">
    <subcellularLocation>
        <location evidence="1">Cell membrane</location>
        <topology evidence="1">Multi-pass membrane protein</topology>
    </subcellularLocation>
</comment>
<dbReference type="PANTHER" id="PTHR30086">
    <property type="entry name" value="ARGININE EXPORTER PROTEIN ARGO"/>
    <property type="match status" value="1"/>
</dbReference>
<organism evidence="7 8">
    <name type="scientific">Acinetobacter calcoaceticus</name>
    <dbReference type="NCBI Taxonomy" id="471"/>
    <lineage>
        <taxon>Bacteria</taxon>
        <taxon>Pseudomonadati</taxon>
        <taxon>Pseudomonadota</taxon>
        <taxon>Gammaproteobacteria</taxon>
        <taxon>Moraxellales</taxon>
        <taxon>Moraxellaceae</taxon>
        <taxon>Acinetobacter</taxon>
        <taxon>Acinetobacter calcoaceticus/baumannii complex</taxon>
    </lineage>
</organism>
<proteinExistence type="predicted"/>
<evidence type="ECO:0000256" key="2">
    <source>
        <dbReference type="ARBA" id="ARBA00022475"/>
    </source>
</evidence>
<feature type="transmembrane region" description="Helical" evidence="6">
    <location>
        <begin position="6"/>
        <end position="26"/>
    </location>
</feature>
<evidence type="ECO:0000313" key="7">
    <source>
        <dbReference type="EMBL" id="TCM63838.1"/>
    </source>
</evidence>
<keyword evidence="5 6" id="KW-0472">Membrane</keyword>
<reference evidence="7 8" key="1">
    <citation type="submission" date="2019-03" db="EMBL/GenBank/DDBJ databases">
        <title>Genomic analyses of the natural microbiome of Caenorhabditis elegans.</title>
        <authorList>
            <person name="Samuel B."/>
        </authorList>
    </citation>
    <scope>NUCLEOTIDE SEQUENCE [LARGE SCALE GENOMIC DNA]</scope>
    <source>
        <strain evidence="7 8">JUb89</strain>
    </source>
</reference>
<evidence type="ECO:0000256" key="3">
    <source>
        <dbReference type="ARBA" id="ARBA00022692"/>
    </source>
</evidence>
<keyword evidence="4 6" id="KW-1133">Transmembrane helix</keyword>
<dbReference type="Pfam" id="PF01810">
    <property type="entry name" value="LysE"/>
    <property type="match status" value="1"/>
</dbReference>
<comment type="caution">
    <text evidence="7">The sequence shown here is derived from an EMBL/GenBank/DDBJ whole genome shotgun (WGS) entry which is preliminary data.</text>
</comment>
<name>A0A4V2R097_ACICA</name>
<accession>A0A4V2R097</accession>
<dbReference type="AlphaFoldDB" id="A0A4V2R097"/>
<dbReference type="PANTHER" id="PTHR30086:SF21">
    <property type="entry name" value="TRANSPORT PROTEIN"/>
    <property type="match status" value="1"/>
</dbReference>
<evidence type="ECO:0000313" key="8">
    <source>
        <dbReference type="Proteomes" id="UP000294963"/>
    </source>
</evidence>
<gene>
    <name evidence="7" type="ORF">EC844_11952</name>
</gene>